<protein>
    <submittedName>
        <fullName evidence="1">Uncharacterized protein</fullName>
    </submittedName>
</protein>
<evidence type="ECO:0000313" key="2">
    <source>
        <dbReference type="Proteomes" id="UP001056120"/>
    </source>
</evidence>
<proteinExistence type="predicted"/>
<comment type="caution">
    <text evidence="1">The sequence shown here is derived from an EMBL/GenBank/DDBJ whole genome shotgun (WGS) entry which is preliminary data.</text>
</comment>
<sequence>MYLLIPYGRYENLDNIDDSYISYNHGEADLSHDHHQDTENITLFDRFDSHQIDAGHFNQFERENKRKKRLSNLSPILHHGRIQALPLLVLIWLHIFSNGLDPCITVEVYLLIKSDHEQNPGFTHVTVGSMLTNCKDLVRHLLLSLNAN</sequence>
<reference evidence="1 2" key="2">
    <citation type="journal article" date="2022" name="Mol. Ecol. Resour.">
        <title>The genomes of chicory, endive, great burdock and yacon provide insights into Asteraceae paleo-polyploidization history and plant inulin production.</title>
        <authorList>
            <person name="Fan W."/>
            <person name="Wang S."/>
            <person name="Wang H."/>
            <person name="Wang A."/>
            <person name="Jiang F."/>
            <person name="Liu H."/>
            <person name="Zhao H."/>
            <person name="Xu D."/>
            <person name="Zhang Y."/>
        </authorList>
    </citation>
    <scope>NUCLEOTIDE SEQUENCE [LARGE SCALE GENOMIC DNA]</scope>
    <source>
        <strain evidence="2">cv. Yunnan</strain>
        <tissue evidence="1">Leaves</tissue>
    </source>
</reference>
<name>A0ACB9HZG5_9ASTR</name>
<keyword evidence="2" id="KW-1185">Reference proteome</keyword>
<gene>
    <name evidence="1" type="ORF">L1987_35512</name>
</gene>
<evidence type="ECO:0000313" key="1">
    <source>
        <dbReference type="EMBL" id="KAI3800202.1"/>
    </source>
</evidence>
<dbReference type="Proteomes" id="UP001056120">
    <property type="component" value="Linkage Group LG11"/>
</dbReference>
<dbReference type="EMBL" id="CM042028">
    <property type="protein sequence ID" value="KAI3800202.1"/>
    <property type="molecule type" value="Genomic_DNA"/>
</dbReference>
<reference evidence="2" key="1">
    <citation type="journal article" date="2022" name="Mol. Ecol. Resour.">
        <title>The genomes of chicory, endive, great burdock and yacon provide insights into Asteraceae palaeo-polyploidization history and plant inulin production.</title>
        <authorList>
            <person name="Fan W."/>
            <person name="Wang S."/>
            <person name="Wang H."/>
            <person name="Wang A."/>
            <person name="Jiang F."/>
            <person name="Liu H."/>
            <person name="Zhao H."/>
            <person name="Xu D."/>
            <person name="Zhang Y."/>
        </authorList>
    </citation>
    <scope>NUCLEOTIDE SEQUENCE [LARGE SCALE GENOMIC DNA]</scope>
    <source>
        <strain evidence="2">cv. Yunnan</strain>
    </source>
</reference>
<accession>A0ACB9HZG5</accession>
<organism evidence="1 2">
    <name type="scientific">Smallanthus sonchifolius</name>
    <dbReference type="NCBI Taxonomy" id="185202"/>
    <lineage>
        <taxon>Eukaryota</taxon>
        <taxon>Viridiplantae</taxon>
        <taxon>Streptophyta</taxon>
        <taxon>Embryophyta</taxon>
        <taxon>Tracheophyta</taxon>
        <taxon>Spermatophyta</taxon>
        <taxon>Magnoliopsida</taxon>
        <taxon>eudicotyledons</taxon>
        <taxon>Gunneridae</taxon>
        <taxon>Pentapetalae</taxon>
        <taxon>asterids</taxon>
        <taxon>campanulids</taxon>
        <taxon>Asterales</taxon>
        <taxon>Asteraceae</taxon>
        <taxon>Asteroideae</taxon>
        <taxon>Heliantheae alliance</taxon>
        <taxon>Millerieae</taxon>
        <taxon>Smallanthus</taxon>
    </lineage>
</organism>